<evidence type="ECO:0000256" key="1">
    <source>
        <dbReference type="ARBA" id="ARBA00007801"/>
    </source>
</evidence>
<dbReference type="Pfam" id="PF01494">
    <property type="entry name" value="FAD_binding_3"/>
    <property type="match status" value="2"/>
</dbReference>
<dbReference type="SUPFAM" id="SSF52833">
    <property type="entry name" value="Thioredoxin-like"/>
    <property type="match status" value="1"/>
</dbReference>
<dbReference type="EMBL" id="KN848065">
    <property type="protein sequence ID" value="KIY01396.1"/>
    <property type="molecule type" value="Genomic_DNA"/>
</dbReference>
<evidence type="ECO:0000256" key="3">
    <source>
        <dbReference type="ARBA" id="ARBA00022827"/>
    </source>
</evidence>
<keyword evidence="8" id="KW-1185">Reference proteome</keyword>
<dbReference type="PRINTS" id="PR00420">
    <property type="entry name" value="RNGMNOXGNASE"/>
</dbReference>
<dbReference type="CDD" id="cd02979">
    <property type="entry name" value="PHOX_C"/>
    <property type="match status" value="1"/>
</dbReference>
<dbReference type="GO" id="GO:0016709">
    <property type="term" value="F:oxidoreductase activity, acting on paired donors, with incorporation or reduction of molecular oxygen, NAD(P)H as one donor, and incorporation of one atom of oxygen"/>
    <property type="evidence" value="ECO:0007669"/>
    <property type="project" value="UniProtKB-ARBA"/>
</dbReference>
<dbReference type="SUPFAM" id="SSF51905">
    <property type="entry name" value="FAD/NAD(P)-binding domain"/>
    <property type="match status" value="1"/>
</dbReference>
<dbReference type="VEuPathDB" id="FungiDB:Z520_02948"/>
<dbReference type="Gene3D" id="3.40.30.20">
    <property type="match status" value="1"/>
</dbReference>
<dbReference type="AlphaFoldDB" id="A0A0D2HHM9"/>
<evidence type="ECO:0000256" key="4">
    <source>
        <dbReference type="ARBA" id="ARBA00023002"/>
    </source>
</evidence>
<organism evidence="7 8">
    <name type="scientific">Fonsecaea multimorphosa CBS 102226</name>
    <dbReference type="NCBI Taxonomy" id="1442371"/>
    <lineage>
        <taxon>Eukaryota</taxon>
        <taxon>Fungi</taxon>
        <taxon>Dikarya</taxon>
        <taxon>Ascomycota</taxon>
        <taxon>Pezizomycotina</taxon>
        <taxon>Eurotiomycetes</taxon>
        <taxon>Chaetothyriomycetidae</taxon>
        <taxon>Chaetothyriales</taxon>
        <taxon>Herpotrichiellaceae</taxon>
        <taxon>Fonsecaea</taxon>
    </lineage>
</organism>
<keyword evidence="3" id="KW-0274">FAD</keyword>
<feature type="domain" description="FAD-binding" evidence="5">
    <location>
        <begin position="6"/>
        <end position="133"/>
    </location>
</feature>
<dbReference type="STRING" id="1442371.A0A0D2HHM9"/>
<evidence type="ECO:0008006" key="9">
    <source>
        <dbReference type="Google" id="ProtNLM"/>
    </source>
</evidence>
<evidence type="ECO:0000259" key="6">
    <source>
        <dbReference type="Pfam" id="PF07976"/>
    </source>
</evidence>
<gene>
    <name evidence="7" type="ORF">Z520_02948</name>
</gene>
<dbReference type="Gene3D" id="3.50.50.60">
    <property type="entry name" value="FAD/NAD(P)-binding domain"/>
    <property type="match status" value="1"/>
</dbReference>
<dbReference type="GeneID" id="27708694"/>
<dbReference type="OrthoDB" id="1716816at2759"/>
<dbReference type="PANTHER" id="PTHR43004">
    <property type="entry name" value="TRK SYSTEM POTASSIUM UPTAKE PROTEIN"/>
    <property type="match status" value="1"/>
</dbReference>
<feature type="domain" description="Phenol hydroxylase-like C-terminal dimerisation" evidence="6">
    <location>
        <begin position="451"/>
        <end position="643"/>
    </location>
</feature>
<dbReference type="InterPro" id="IPR012941">
    <property type="entry name" value="Phe_hydrox_C_dim_dom"/>
</dbReference>
<evidence type="ECO:0000313" key="7">
    <source>
        <dbReference type="EMBL" id="KIY01396.1"/>
    </source>
</evidence>
<dbReference type="InterPro" id="IPR038220">
    <property type="entry name" value="PHOX_C_sf"/>
</dbReference>
<evidence type="ECO:0000259" key="5">
    <source>
        <dbReference type="Pfam" id="PF01494"/>
    </source>
</evidence>
<dbReference type="PANTHER" id="PTHR43004:SF20">
    <property type="entry name" value="2-MONOOXYGENASE, PUTATIVE (AFU_ORTHOLOGUE AFUA_1G13660)-RELATED"/>
    <property type="match status" value="1"/>
</dbReference>
<dbReference type="Pfam" id="PF07976">
    <property type="entry name" value="Phe_hydrox_dim"/>
    <property type="match status" value="1"/>
</dbReference>
<dbReference type="GO" id="GO:0071949">
    <property type="term" value="F:FAD binding"/>
    <property type="evidence" value="ECO:0007669"/>
    <property type="project" value="InterPro"/>
</dbReference>
<protein>
    <recommendedName>
        <fullName evidence="9">FAD-binding domain-containing protein</fullName>
    </recommendedName>
</protein>
<proteinExistence type="inferred from homology"/>
<name>A0A0D2HHM9_9EURO</name>
<accession>A0A0D2HHM9</accession>
<evidence type="ECO:0000256" key="2">
    <source>
        <dbReference type="ARBA" id="ARBA00022630"/>
    </source>
</evidence>
<reference evidence="7 8" key="1">
    <citation type="submission" date="2015-01" db="EMBL/GenBank/DDBJ databases">
        <title>The Genome Sequence of Fonsecaea multimorphosa CBS 102226.</title>
        <authorList>
            <consortium name="The Broad Institute Genomics Platform"/>
            <person name="Cuomo C."/>
            <person name="de Hoog S."/>
            <person name="Gorbushina A."/>
            <person name="Stielow B."/>
            <person name="Teixiera M."/>
            <person name="Abouelleil A."/>
            <person name="Chapman S.B."/>
            <person name="Priest M."/>
            <person name="Young S.K."/>
            <person name="Wortman J."/>
            <person name="Nusbaum C."/>
            <person name="Birren B."/>
        </authorList>
    </citation>
    <scope>NUCLEOTIDE SEQUENCE [LARGE SCALE GENOMIC DNA]</scope>
    <source>
        <strain evidence="7 8">CBS 102226</strain>
    </source>
</reference>
<dbReference type="RefSeq" id="XP_016635518.1">
    <property type="nucleotide sequence ID" value="XM_016773461.1"/>
</dbReference>
<sequence>MAKPSEVDVLIIGAGPSGLAAATWFSRLGIKTRIIDQRGTRTLAGRGDGLHARTVEILDSFGLGNALRETGCQLDDFVVWGPDGHGNKRRLDRQPVWGSETSLIKPYMAHQGHLEAIFLDGLKRAADPIEVERAVKPINMKIDGRGTSGFGIDLDAHPVTVTVKHLSEEEAGFWPSNAHTVLPNGLTRDEPSTKICPSICDGAYQTTFQTTGKEGKTETIHAKFVLGCDGAHSWVRRQLGIRMDGSASDSVWGVIDVHSSTGSYRVKQARTHCHIPRENGMNRFYVPLHGDIGEKDSFAELADPSRQLCKKIMAIAQGAFHPYTLEYEYCDWYTLYKVGRRSASAYGDPTRRVFIFGDACHTHTPKGGQGMNISMQDSYNMGWKIAGVLKGQLRPEVLATYEEERRPIGEKLVELDEYLSKGLGAAAEDRGTLMQVYDLLRKFTDGRAVVYRPGLAVAQEFGHGPAWGIQLGTRLHNHYIRGQSTSWLAQVMDLLPSNGRWRLIVYGGDISDDVQRGRVNQLGRAIAAPKGLVHRYRSLTPGKPWLEVLLIHTADVASVSRETLHEAYHPQQEKYGGTSWHQVWAEEFLPRQKGSVSPGPAHRSLGIDPNIGAMAMIRPDTFVGWAGGYEDLPDLEKYCAGLFVA</sequence>
<dbReference type="Gene3D" id="3.30.9.10">
    <property type="entry name" value="D-Amino Acid Oxidase, subunit A, domain 2"/>
    <property type="match status" value="1"/>
</dbReference>
<comment type="similarity">
    <text evidence="1">Belongs to the PheA/TfdB FAD monooxygenase family.</text>
</comment>
<dbReference type="InterPro" id="IPR002938">
    <property type="entry name" value="FAD-bd"/>
</dbReference>
<feature type="domain" description="FAD-binding" evidence="5">
    <location>
        <begin position="206"/>
        <end position="414"/>
    </location>
</feature>
<dbReference type="InterPro" id="IPR050641">
    <property type="entry name" value="RIFMO-like"/>
</dbReference>
<dbReference type="InterPro" id="IPR036188">
    <property type="entry name" value="FAD/NAD-bd_sf"/>
</dbReference>
<keyword evidence="4" id="KW-0560">Oxidoreductase</keyword>
<evidence type="ECO:0000313" key="8">
    <source>
        <dbReference type="Proteomes" id="UP000053411"/>
    </source>
</evidence>
<dbReference type="SUPFAM" id="SSF54373">
    <property type="entry name" value="FAD-linked reductases, C-terminal domain"/>
    <property type="match status" value="1"/>
</dbReference>
<keyword evidence="2" id="KW-0285">Flavoprotein</keyword>
<dbReference type="Proteomes" id="UP000053411">
    <property type="component" value="Unassembled WGS sequence"/>
</dbReference>
<dbReference type="InterPro" id="IPR036249">
    <property type="entry name" value="Thioredoxin-like_sf"/>
</dbReference>